<dbReference type="Gene3D" id="1.10.287.110">
    <property type="entry name" value="DnaJ domain"/>
    <property type="match status" value="1"/>
</dbReference>
<evidence type="ECO:0000313" key="4">
    <source>
        <dbReference type="Proteomes" id="UP000008311"/>
    </source>
</evidence>
<dbReference type="InParanoid" id="B9RSY6"/>
<dbReference type="STRING" id="3988.B9RSY6"/>
<dbReference type="EMBL" id="EQ973812">
    <property type="protein sequence ID" value="EEF45469.1"/>
    <property type="molecule type" value="Genomic_DNA"/>
</dbReference>
<dbReference type="InterPro" id="IPR001623">
    <property type="entry name" value="DnaJ_domain"/>
</dbReference>
<accession>B9RSY6</accession>
<dbReference type="PANTHER" id="PTHR44137">
    <property type="entry name" value="BNAC03G44070D PROTEIN"/>
    <property type="match status" value="1"/>
</dbReference>
<dbReference type="AlphaFoldDB" id="B9RSY6"/>
<feature type="chain" id="PRO_5002891265" description="J domain-containing protein" evidence="1">
    <location>
        <begin position="20"/>
        <end position="61"/>
    </location>
</feature>
<keyword evidence="4" id="KW-1185">Reference proteome</keyword>
<evidence type="ECO:0000256" key="1">
    <source>
        <dbReference type="SAM" id="SignalP"/>
    </source>
</evidence>
<evidence type="ECO:0000259" key="2">
    <source>
        <dbReference type="Pfam" id="PF00226"/>
    </source>
</evidence>
<dbReference type="SUPFAM" id="SSF46565">
    <property type="entry name" value="Chaperone J-domain"/>
    <property type="match status" value="1"/>
</dbReference>
<proteinExistence type="predicted"/>
<sequence>MVLLVVVVKLCVGPQTTDEATIKKQYKMAALLLHPDKNKFSGAEAAFKFIGEAQRVLLEKG</sequence>
<dbReference type="InterPro" id="IPR036869">
    <property type="entry name" value="J_dom_sf"/>
</dbReference>
<reference evidence="4" key="1">
    <citation type="journal article" date="2010" name="Nat. Biotechnol.">
        <title>Draft genome sequence of the oilseed species Ricinus communis.</title>
        <authorList>
            <person name="Chan A.P."/>
            <person name="Crabtree J."/>
            <person name="Zhao Q."/>
            <person name="Lorenzi H."/>
            <person name="Orvis J."/>
            <person name="Puiu D."/>
            <person name="Melake-Berhan A."/>
            <person name="Jones K.M."/>
            <person name="Redman J."/>
            <person name="Chen G."/>
            <person name="Cahoon E.B."/>
            <person name="Gedil M."/>
            <person name="Stanke M."/>
            <person name="Haas B.J."/>
            <person name="Wortman J.R."/>
            <person name="Fraser-Liggett C.M."/>
            <person name="Ravel J."/>
            <person name="Rabinowicz P.D."/>
        </authorList>
    </citation>
    <scope>NUCLEOTIDE SEQUENCE [LARGE SCALE GENOMIC DNA]</scope>
    <source>
        <strain evidence="4">cv. Hale</strain>
    </source>
</reference>
<dbReference type="Pfam" id="PF00226">
    <property type="entry name" value="DnaJ"/>
    <property type="match status" value="1"/>
</dbReference>
<keyword evidence="1" id="KW-0732">Signal</keyword>
<name>B9RSY6_RICCO</name>
<dbReference type="CDD" id="cd06257">
    <property type="entry name" value="DnaJ"/>
    <property type="match status" value="1"/>
</dbReference>
<feature type="signal peptide" evidence="1">
    <location>
        <begin position="1"/>
        <end position="19"/>
    </location>
</feature>
<organism evidence="3 4">
    <name type="scientific">Ricinus communis</name>
    <name type="common">Castor bean</name>
    <dbReference type="NCBI Taxonomy" id="3988"/>
    <lineage>
        <taxon>Eukaryota</taxon>
        <taxon>Viridiplantae</taxon>
        <taxon>Streptophyta</taxon>
        <taxon>Embryophyta</taxon>
        <taxon>Tracheophyta</taxon>
        <taxon>Spermatophyta</taxon>
        <taxon>Magnoliopsida</taxon>
        <taxon>eudicotyledons</taxon>
        <taxon>Gunneridae</taxon>
        <taxon>Pentapetalae</taxon>
        <taxon>rosids</taxon>
        <taxon>fabids</taxon>
        <taxon>Malpighiales</taxon>
        <taxon>Euphorbiaceae</taxon>
        <taxon>Acalyphoideae</taxon>
        <taxon>Acalypheae</taxon>
        <taxon>Ricinus</taxon>
    </lineage>
</organism>
<feature type="domain" description="J" evidence="2">
    <location>
        <begin position="15"/>
        <end position="58"/>
    </location>
</feature>
<gene>
    <name evidence="3" type="ORF">RCOM_0679500</name>
</gene>
<dbReference type="Proteomes" id="UP000008311">
    <property type="component" value="Unassembled WGS sequence"/>
</dbReference>
<evidence type="ECO:0000313" key="3">
    <source>
        <dbReference type="EMBL" id="EEF45469.1"/>
    </source>
</evidence>
<dbReference type="PANTHER" id="PTHR44137:SF57">
    <property type="entry name" value="CHAPERONE DNAJ-DOMAIN PROTEIN"/>
    <property type="match status" value="1"/>
</dbReference>
<protein>
    <recommendedName>
        <fullName evidence="2">J domain-containing protein</fullName>
    </recommendedName>
</protein>
<dbReference type="PRINTS" id="PR00625">
    <property type="entry name" value="JDOMAIN"/>
</dbReference>